<protein>
    <submittedName>
        <fullName evidence="1">RNA-directed DNA polymerase</fullName>
    </submittedName>
</protein>
<keyword evidence="1" id="KW-0548">Nucleotidyltransferase</keyword>
<evidence type="ECO:0000313" key="2">
    <source>
        <dbReference type="Proteomes" id="UP000594014"/>
    </source>
</evidence>
<keyword evidence="1" id="KW-0695">RNA-directed DNA polymerase</keyword>
<name>A0ACD1A8E6_9FIRM</name>
<dbReference type="Proteomes" id="UP000594014">
    <property type="component" value="Chromosome"/>
</dbReference>
<dbReference type="EMBL" id="CP042469">
    <property type="protein sequence ID" value="QOX62641.1"/>
    <property type="molecule type" value="Genomic_DNA"/>
</dbReference>
<keyword evidence="2" id="KW-1185">Reference proteome</keyword>
<proteinExistence type="predicted"/>
<sequence length="367" mass="42372">MRRAMNHTLREFLESIKSKHTYLLFRYTDEAYKLRRCYRPVILKKKNGGFRVLQVPDENLKRLQRQLLTYLQHAEISPCAAAYVKGRGLSEHAHYHAGRSMLLKLDIEDFFGSISFSKVLFAVKEALKRSPLVGQEQRSEIGWFIAKACTLDGVLPQGAPTSPILSNMVFLHLDQEINSYCIQRGIHYTRYSDDLFFSGDFRPSEIIPLIRKLLRRNGYTLNENKIVAAGRGSKKLVTGVVVNQRPQADRSYRREIRQSIYYIGKFGLEEHLKRKGLLDEGMQPEDMRSEAAGNEDFGREDVIIRAQMVKELQRLIGRIVFVLQIDPQNREFQDYKKFCIGLLNRLPVIFNGRLLSEAEINEGWGSA</sequence>
<gene>
    <name evidence="1" type="ORF">FRZ06_04405</name>
</gene>
<accession>A0ACD1A8E6</accession>
<organism evidence="1 2">
    <name type="scientific">Anoxybacterium hadale</name>
    <dbReference type="NCBI Taxonomy" id="3408580"/>
    <lineage>
        <taxon>Bacteria</taxon>
        <taxon>Bacillati</taxon>
        <taxon>Bacillota</taxon>
        <taxon>Clostridia</taxon>
        <taxon>Peptostreptococcales</taxon>
        <taxon>Anaerovoracaceae</taxon>
        <taxon>Anoxybacterium</taxon>
    </lineage>
</organism>
<reference evidence="1" key="1">
    <citation type="submission" date="2019-08" db="EMBL/GenBank/DDBJ databases">
        <title>Genome sequence of Clostridiales bacterium MT110.</title>
        <authorList>
            <person name="Cao J."/>
        </authorList>
    </citation>
    <scope>NUCLEOTIDE SEQUENCE</scope>
    <source>
        <strain evidence="1">MT110</strain>
    </source>
</reference>
<keyword evidence="1" id="KW-0808">Transferase</keyword>
<evidence type="ECO:0000313" key="1">
    <source>
        <dbReference type="EMBL" id="QOX62641.1"/>
    </source>
</evidence>